<keyword evidence="3" id="KW-1185">Reference proteome</keyword>
<protein>
    <submittedName>
        <fullName evidence="2">Uncharacterized protein</fullName>
    </submittedName>
</protein>
<dbReference type="Proteomes" id="UP001159363">
    <property type="component" value="Chromosome 6"/>
</dbReference>
<organism evidence="2 3">
    <name type="scientific">Dryococelus australis</name>
    <dbReference type="NCBI Taxonomy" id="614101"/>
    <lineage>
        <taxon>Eukaryota</taxon>
        <taxon>Metazoa</taxon>
        <taxon>Ecdysozoa</taxon>
        <taxon>Arthropoda</taxon>
        <taxon>Hexapoda</taxon>
        <taxon>Insecta</taxon>
        <taxon>Pterygota</taxon>
        <taxon>Neoptera</taxon>
        <taxon>Polyneoptera</taxon>
        <taxon>Phasmatodea</taxon>
        <taxon>Verophasmatodea</taxon>
        <taxon>Anareolatae</taxon>
        <taxon>Phasmatidae</taxon>
        <taxon>Eurycanthinae</taxon>
        <taxon>Dryococelus</taxon>
    </lineage>
</organism>
<evidence type="ECO:0000256" key="1">
    <source>
        <dbReference type="SAM" id="MobiDB-lite"/>
    </source>
</evidence>
<evidence type="ECO:0000313" key="2">
    <source>
        <dbReference type="EMBL" id="KAJ8878358.1"/>
    </source>
</evidence>
<feature type="region of interest" description="Disordered" evidence="1">
    <location>
        <begin position="427"/>
        <end position="446"/>
    </location>
</feature>
<sequence>MVFALRMSLQVCYWLRVDQGVSNNLRTNCKVNSSVHMFDVYLVLKRTREMLLSLVLIVPLYFSRTYRLQLTGCDNETSDTCNSALLNIEREPASNESCGVQQACPGVGWSNRTMASGNTETRTSDIAVVENTGSSLQRCLQFHSLHIAIGCSLLEKVLSYFTGPMRLRQHRHGSYVIHLQTVNTRQSNSANQDCYVLTPFQTELPVTGGYNCEVFIYWHRVTHDESNEVWSNDKCNAELYQYSRETKNPEWRLKLAHNAKWCGLTYDNSNASYEQSIHCEARTMKLSDACCNHRISFIANQVERYLVLVFLQVNQGRFHGGVAPGFSHGGIVSDEAAGRHVFSAIIHTPPHPFPLHSGGAAPYSPRFTLIDSQDLDVKSRPYSSALHCTLWTAPVEVLSGDRSLWLDSCWQWLTPYAGGGLERFPLSGRPGGERQPAPVVPWRGTRGMDRTPARPHAWFLRTRISGPL</sequence>
<gene>
    <name evidence="2" type="ORF">PR048_018935</name>
</gene>
<accession>A0ABQ9H250</accession>
<proteinExistence type="predicted"/>
<comment type="caution">
    <text evidence="2">The sequence shown here is derived from an EMBL/GenBank/DDBJ whole genome shotgun (WGS) entry which is preliminary data.</text>
</comment>
<reference evidence="2 3" key="1">
    <citation type="submission" date="2023-02" db="EMBL/GenBank/DDBJ databases">
        <title>LHISI_Scaffold_Assembly.</title>
        <authorList>
            <person name="Stuart O.P."/>
            <person name="Cleave R."/>
            <person name="Magrath M.J.L."/>
            <person name="Mikheyev A.S."/>
        </authorList>
    </citation>
    <scope>NUCLEOTIDE SEQUENCE [LARGE SCALE GENOMIC DNA]</scope>
    <source>
        <strain evidence="2">Daus_M_001</strain>
        <tissue evidence="2">Leg muscle</tissue>
    </source>
</reference>
<name>A0ABQ9H250_9NEOP</name>
<dbReference type="EMBL" id="JARBHB010000007">
    <property type="protein sequence ID" value="KAJ8878358.1"/>
    <property type="molecule type" value="Genomic_DNA"/>
</dbReference>
<evidence type="ECO:0000313" key="3">
    <source>
        <dbReference type="Proteomes" id="UP001159363"/>
    </source>
</evidence>